<dbReference type="PANTHER" id="PTHR25465">
    <property type="entry name" value="B-BOX DOMAIN CONTAINING"/>
    <property type="match status" value="1"/>
</dbReference>
<dbReference type="PROSITE" id="PS00518">
    <property type="entry name" value="ZF_RING_1"/>
    <property type="match status" value="1"/>
</dbReference>
<dbReference type="InterPro" id="IPR017907">
    <property type="entry name" value="Znf_RING_CS"/>
</dbReference>
<dbReference type="Gene3D" id="2.60.120.920">
    <property type="match status" value="2"/>
</dbReference>
<feature type="region of interest" description="Disordered" evidence="7">
    <location>
        <begin position="568"/>
        <end position="593"/>
    </location>
</feature>
<protein>
    <submittedName>
        <fullName evidence="11">E3 ubiquitin/ISG15 ligase TRIM25-like</fullName>
    </submittedName>
</protein>
<evidence type="ECO:0000256" key="4">
    <source>
        <dbReference type="ARBA" id="ARBA00022833"/>
    </source>
</evidence>
<dbReference type="SMART" id="SM00449">
    <property type="entry name" value="SPRY"/>
    <property type="match status" value="2"/>
</dbReference>
<evidence type="ECO:0000256" key="5">
    <source>
        <dbReference type="ARBA" id="ARBA00022859"/>
    </source>
</evidence>
<feature type="domain" description="B30.2/SPRY" evidence="10">
    <location>
        <begin position="338"/>
        <end position="531"/>
    </location>
</feature>
<keyword evidence="3 6" id="KW-0863">Zinc-finger</keyword>
<dbReference type="InterPro" id="IPR013083">
    <property type="entry name" value="Znf_RING/FYVE/PHD"/>
</dbReference>
<dbReference type="InterPro" id="IPR003879">
    <property type="entry name" value="Butyrophylin_SPRY"/>
</dbReference>
<dbReference type="Gene3D" id="4.10.830.40">
    <property type="match status" value="1"/>
</dbReference>
<sequence length="931" mass="104246">MSVRKTEELLANELSCPICLKLFSEPVMLPCGHNYCLACIWEAMMSEKGPHLCPECRQEFPGSKALQRNLKLCNIVDTYRAALEKSSRDQVWCGHCLEDRTPAAKTCLSCEISLCSHHLQRHSIKYSFSNHTLMEPMSDLSGQKCSIHSKALEFFCVTDASVLCASCFIEGTHQDHDIQNFESAEADIRCILQSQVKLASNKMKMVETLLQRSLEDEKVFATARNRLVAKSMTLLGSMLQRVNSYKSGLSRELEEEQGGQQESWQAGINHVMKQQAGLKEVHDQVASILEETDTSMFVLRYLGIKDRLKDAIESNVSMPSQRVLDVKRLHAAMETDEFREEMTRLLQALHTLLNPLELTFDPNTVHPNLILSNDLKTVKYSAKRQTYPEHAERFQTTPQVLCAQGFSGGEHVWVVELGPGAWSVGLCYHSMPRKGDVSRLGHNAVSWRLQWKNKKLTACHGSSVAALPDTLPPLRLEMILDYGAGTLSFHSTVGRREHLHTFRTTFRETVYPAFSIHSTSTDEGWYDKCPRCPVPTVTPCLSCQLATCTQHLHLQGGNEAFRRSLAEVGPPLRSNPDLREEKGTGPSASKPASTWMAQLRAREQLAEALLQRERDREATVRMANTRLREKVGKLLDHMTELVSAYGVQVMGLIEAELRPREESLRGSTWRIARLQQQLEEVRLGATAATNEGDETLTLERLESIQAQVGQLVEQPLEGATQACPDPARLCASLEAKNAELRAALGVAQRGLRSVLNPSEVTLDANTVHPSLVLSEDLRTVAYSATKQLYPQHPDRFVSFLQVLSSQGFSGGQHRWQVEAEGCQWVLGVCYRSLARVGLPSALESSSGSWCLMWCDNLLRAYSQGRDTPLLRTIALRRLEIHLDYDAGSLTFYSANDGIVHLHTFKAAFTDPVYLAFRMMSCQNKSHITLIS</sequence>
<dbReference type="GO" id="GO:0016874">
    <property type="term" value="F:ligase activity"/>
    <property type="evidence" value="ECO:0007669"/>
    <property type="project" value="UniProtKB-KW"/>
</dbReference>
<organism evidence="11 12">
    <name type="scientific">Scleropages formosus</name>
    <name type="common">Asian bonytongue</name>
    <name type="synonym">Osteoglossum formosum</name>
    <dbReference type="NCBI Taxonomy" id="113540"/>
    <lineage>
        <taxon>Eukaryota</taxon>
        <taxon>Metazoa</taxon>
        <taxon>Chordata</taxon>
        <taxon>Craniata</taxon>
        <taxon>Vertebrata</taxon>
        <taxon>Euteleostomi</taxon>
        <taxon>Actinopterygii</taxon>
        <taxon>Neopterygii</taxon>
        <taxon>Teleostei</taxon>
        <taxon>Osteoglossocephala</taxon>
        <taxon>Osteoglossomorpha</taxon>
        <taxon>Osteoglossiformes</taxon>
        <taxon>Osteoglossidae</taxon>
        <taxon>Scleropages</taxon>
    </lineage>
</organism>
<dbReference type="InterPro" id="IPR051051">
    <property type="entry name" value="E3_ubiq-ligase_TRIM/RNF"/>
</dbReference>
<evidence type="ECO:0000256" key="3">
    <source>
        <dbReference type="ARBA" id="ARBA00022771"/>
    </source>
</evidence>
<evidence type="ECO:0000256" key="1">
    <source>
        <dbReference type="ARBA" id="ARBA00022588"/>
    </source>
</evidence>
<dbReference type="Pfam" id="PF00643">
    <property type="entry name" value="zf-B_box"/>
    <property type="match status" value="1"/>
</dbReference>
<evidence type="ECO:0000259" key="10">
    <source>
        <dbReference type="PROSITE" id="PS50188"/>
    </source>
</evidence>
<dbReference type="SUPFAM" id="SSF49899">
    <property type="entry name" value="Concanavalin A-like lectins/glucanases"/>
    <property type="match status" value="2"/>
</dbReference>
<keyword evidence="4" id="KW-0862">Zinc</keyword>
<feature type="domain" description="B30.2/SPRY" evidence="10">
    <location>
        <begin position="738"/>
        <end position="931"/>
    </location>
</feature>
<evidence type="ECO:0000256" key="7">
    <source>
        <dbReference type="SAM" id="MobiDB-lite"/>
    </source>
</evidence>
<dbReference type="GO" id="GO:0008270">
    <property type="term" value="F:zinc ion binding"/>
    <property type="evidence" value="ECO:0007669"/>
    <property type="project" value="UniProtKB-KW"/>
</dbReference>
<keyword evidence="1" id="KW-0399">Innate immunity</keyword>
<feature type="domain" description="RING-type" evidence="8">
    <location>
        <begin position="16"/>
        <end position="57"/>
    </location>
</feature>
<dbReference type="PANTHER" id="PTHR25465:SF73">
    <property type="entry name" value="E3 UBIQUITIN_ISG15 LIGASE TRIM25 ISOFORM X1"/>
    <property type="match status" value="1"/>
</dbReference>
<accession>A0A0P7VDU9</accession>
<keyword evidence="11" id="KW-0436">Ligase</keyword>
<dbReference type="Gene3D" id="3.30.160.60">
    <property type="entry name" value="Classic Zinc Finger"/>
    <property type="match status" value="1"/>
</dbReference>
<comment type="caution">
    <text evidence="11">The sequence shown here is derived from an EMBL/GenBank/DDBJ whole genome shotgun (WGS) entry which is preliminary data.</text>
</comment>
<evidence type="ECO:0000313" key="11">
    <source>
        <dbReference type="EMBL" id="KPP79973.1"/>
    </source>
</evidence>
<dbReference type="InterPro" id="IPR013320">
    <property type="entry name" value="ConA-like_dom_sf"/>
</dbReference>
<dbReference type="Pfam" id="PF00622">
    <property type="entry name" value="SPRY"/>
    <property type="match status" value="2"/>
</dbReference>
<evidence type="ECO:0000256" key="2">
    <source>
        <dbReference type="ARBA" id="ARBA00022723"/>
    </source>
</evidence>
<dbReference type="Proteomes" id="UP000034805">
    <property type="component" value="Unassembled WGS sequence"/>
</dbReference>
<dbReference type="InterPro" id="IPR003877">
    <property type="entry name" value="SPRY_dom"/>
</dbReference>
<proteinExistence type="predicted"/>
<dbReference type="SUPFAM" id="SSF57850">
    <property type="entry name" value="RING/U-box"/>
    <property type="match status" value="1"/>
</dbReference>
<dbReference type="Pfam" id="PF13765">
    <property type="entry name" value="PRY"/>
    <property type="match status" value="2"/>
</dbReference>
<name>A0A0P7VDU9_SCLFO</name>
<dbReference type="GO" id="GO:0005737">
    <property type="term" value="C:cytoplasm"/>
    <property type="evidence" value="ECO:0007669"/>
    <property type="project" value="UniProtKB-ARBA"/>
</dbReference>
<dbReference type="Gene3D" id="3.30.40.10">
    <property type="entry name" value="Zinc/RING finger domain, C3HC4 (zinc finger)"/>
    <property type="match status" value="1"/>
</dbReference>
<dbReference type="InterPro" id="IPR000315">
    <property type="entry name" value="Znf_B-box"/>
</dbReference>
<evidence type="ECO:0000259" key="9">
    <source>
        <dbReference type="PROSITE" id="PS50119"/>
    </source>
</evidence>
<dbReference type="InterPro" id="IPR001841">
    <property type="entry name" value="Znf_RING"/>
</dbReference>
<dbReference type="SMART" id="SM00589">
    <property type="entry name" value="PRY"/>
    <property type="match status" value="2"/>
</dbReference>
<dbReference type="InterPro" id="IPR027370">
    <property type="entry name" value="Znf-RING_euk"/>
</dbReference>
<evidence type="ECO:0000256" key="6">
    <source>
        <dbReference type="PROSITE-ProRule" id="PRU00024"/>
    </source>
</evidence>
<dbReference type="PROSITE" id="PS50089">
    <property type="entry name" value="ZF_RING_2"/>
    <property type="match status" value="1"/>
</dbReference>
<keyword evidence="5" id="KW-0391">Immunity</keyword>
<gene>
    <name evidence="11" type="ORF">Z043_100406</name>
</gene>
<dbReference type="Pfam" id="PF13445">
    <property type="entry name" value="zf-RING_UBOX"/>
    <property type="match status" value="1"/>
</dbReference>
<reference evidence="11 12" key="1">
    <citation type="submission" date="2015-08" db="EMBL/GenBank/DDBJ databases">
        <title>The genome of the Asian arowana (Scleropages formosus).</title>
        <authorList>
            <person name="Tan M.H."/>
            <person name="Gan H.M."/>
            <person name="Croft L.J."/>
            <person name="Austin C.M."/>
        </authorList>
    </citation>
    <scope>NUCLEOTIDE SEQUENCE [LARGE SCALE GENOMIC DNA]</scope>
    <source>
        <strain evidence="11">Aro1</strain>
    </source>
</reference>
<dbReference type="PROSITE" id="PS50119">
    <property type="entry name" value="ZF_BBOX"/>
    <property type="match status" value="1"/>
</dbReference>
<dbReference type="SMART" id="SM00184">
    <property type="entry name" value="RING"/>
    <property type="match status" value="1"/>
</dbReference>
<dbReference type="EMBL" id="JARO02000087">
    <property type="protein sequence ID" value="KPP79973.1"/>
    <property type="molecule type" value="Genomic_DNA"/>
</dbReference>
<dbReference type="PRINTS" id="PR01407">
    <property type="entry name" value="BUTYPHLNCDUF"/>
</dbReference>
<evidence type="ECO:0000313" key="12">
    <source>
        <dbReference type="Proteomes" id="UP000034805"/>
    </source>
</evidence>
<dbReference type="PROSITE" id="PS50188">
    <property type="entry name" value="B302_SPRY"/>
    <property type="match status" value="2"/>
</dbReference>
<dbReference type="SMART" id="SM00336">
    <property type="entry name" value="BBOX"/>
    <property type="match status" value="1"/>
</dbReference>
<feature type="domain" description="B box-type" evidence="9">
    <location>
        <begin position="140"/>
        <end position="181"/>
    </location>
</feature>
<dbReference type="CDD" id="cd19756">
    <property type="entry name" value="Bbox2"/>
    <property type="match status" value="1"/>
</dbReference>
<dbReference type="GO" id="GO:0045087">
    <property type="term" value="P:innate immune response"/>
    <property type="evidence" value="ECO:0007669"/>
    <property type="project" value="UniProtKB-KW"/>
</dbReference>
<dbReference type="AlphaFoldDB" id="A0A0P7VDU9"/>
<evidence type="ECO:0000259" key="8">
    <source>
        <dbReference type="PROSITE" id="PS50089"/>
    </source>
</evidence>
<dbReference type="InterPro" id="IPR043136">
    <property type="entry name" value="B30.2/SPRY_sf"/>
</dbReference>
<dbReference type="SUPFAM" id="SSF57845">
    <property type="entry name" value="B-box zinc-binding domain"/>
    <property type="match status" value="1"/>
</dbReference>
<dbReference type="InterPro" id="IPR006574">
    <property type="entry name" value="PRY"/>
</dbReference>
<dbReference type="InterPro" id="IPR001870">
    <property type="entry name" value="B30.2/SPRY"/>
</dbReference>
<keyword evidence="2" id="KW-0479">Metal-binding</keyword>